<evidence type="ECO:0000313" key="3">
    <source>
        <dbReference type="Proteomes" id="UP001307889"/>
    </source>
</evidence>
<feature type="region of interest" description="Disordered" evidence="1">
    <location>
        <begin position="1"/>
        <end position="30"/>
    </location>
</feature>
<name>A0ABN7APH8_9HEMI</name>
<gene>
    <name evidence="2" type="ORF">NTJ_06931</name>
</gene>
<evidence type="ECO:0000313" key="2">
    <source>
        <dbReference type="EMBL" id="BES94122.1"/>
    </source>
</evidence>
<dbReference type="EMBL" id="AP028913">
    <property type="protein sequence ID" value="BES94122.1"/>
    <property type="molecule type" value="Genomic_DNA"/>
</dbReference>
<evidence type="ECO:0000256" key="1">
    <source>
        <dbReference type="SAM" id="MobiDB-lite"/>
    </source>
</evidence>
<proteinExistence type="predicted"/>
<reference evidence="2 3" key="1">
    <citation type="submission" date="2023-09" db="EMBL/GenBank/DDBJ databases">
        <title>Nesidiocoris tenuis whole genome shotgun sequence.</title>
        <authorList>
            <person name="Shibata T."/>
            <person name="Shimoda M."/>
            <person name="Kobayashi T."/>
            <person name="Uehara T."/>
        </authorList>
    </citation>
    <scope>NUCLEOTIDE SEQUENCE [LARGE SCALE GENOMIC DNA]</scope>
    <source>
        <strain evidence="2 3">Japan</strain>
    </source>
</reference>
<accession>A0ABN7APH8</accession>
<organism evidence="2 3">
    <name type="scientific">Nesidiocoris tenuis</name>
    <dbReference type="NCBI Taxonomy" id="355587"/>
    <lineage>
        <taxon>Eukaryota</taxon>
        <taxon>Metazoa</taxon>
        <taxon>Ecdysozoa</taxon>
        <taxon>Arthropoda</taxon>
        <taxon>Hexapoda</taxon>
        <taxon>Insecta</taxon>
        <taxon>Pterygota</taxon>
        <taxon>Neoptera</taxon>
        <taxon>Paraneoptera</taxon>
        <taxon>Hemiptera</taxon>
        <taxon>Heteroptera</taxon>
        <taxon>Panheteroptera</taxon>
        <taxon>Cimicomorpha</taxon>
        <taxon>Miridae</taxon>
        <taxon>Dicyphina</taxon>
        <taxon>Nesidiocoris</taxon>
    </lineage>
</organism>
<sequence>MFDPEQPITTECNSRESIKSDRRLNYGRRPPKGAQCLTALGRSSRWHSGALRLTLRVGSIIGANLSRPVLQ</sequence>
<keyword evidence="3" id="KW-1185">Reference proteome</keyword>
<feature type="compositionally biased region" description="Basic and acidic residues" evidence="1">
    <location>
        <begin position="13"/>
        <end position="24"/>
    </location>
</feature>
<protein>
    <submittedName>
        <fullName evidence="2">Uncharacterized protein</fullName>
    </submittedName>
</protein>
<dbReference type="Proteomes" id="UP001307889">
    <property type="component" value="Chromosome 5"/>
</dbReference>